<name>X1B223_9ZZZZ</name>
<dbReference type="GO" id="GO:0046872">
    <property type="term" value="F:metal ion binding"/>
    <property type="evidence" value="ECO:0007669"/>
    <property type="project" value="UniProtKB-KW"/>
</dbReference>
<dbReference type="GO" id="GO:0016491">
    <property type="term" value="F:oxidoreductase activity"/>
    <property type="evidence" value="ECO:0007669"/>
    <property type="project" value="UniProtKB-KW"/>
</dbReference>
<gene>
    <name evidence="6" type="ORF">S01H4_23063</name>
</gene>
<feature type="non-terminal residue" evidence="6">
    <location>
        <position position="1"/>
    </location>
</feature>
<evidence type="ECO:0008006" key="7">
    <source>
        <dbReference type="Google" id="ProtNLM"/>
    </source>
</evidence>
<evidence type="ECO:0000313" key="6">
    <source>
        <dbReference type="EMBL" id="GAG89824.1"/>
    </source>
</evidence>
<dbReference type="SUPFAM" id="SSF54862">
    <property type="entry name" value="4Fe-4S ferredoxins"/>
    <property type="match status" value="1"/>
</dbReference>
<protein>
    <recommendedName>
        <fullName evidence="7">4Fe-4S ferredoxin-type domain-containing protein</fullName>
    </recommendedName>
</protein>
<dbReference type="AlphaFoldDB" id="X1B223"/>
<keyword evidence="4" id="KW-0408">Iron</keyword>
<evidence type="ECO:0000256" key="3">
    <source>
        <dbReference type="ARBA" id="ARBA00023002"/>
    </source>
</evidence>
<dbReference type="PANTHER" id="PTHR43255">
    <property type="entry name" value="IRON-SULFUR-BINDING OXIDOREDUCTASE FADF-RELATED-RELATED"/>
    <property type="match status" value="1"/>
</dbReference>
<dbReference type="GO" id="GO:0051539">
    <property type="term" value="F:4 iron, 4 sulfur cluster binding"/>
    <property type="evidence" value="ECO:0007669"/>
    <property type="project" value="UniProtKB-KW"/>
</dbReference>
<accession>X1B223</accession>
<reference evidence="6" key="1">
    <citation type="journal article" date="2014" name="Front. Microbiol.">
        <title>High frequency of phylogenetically diverse reductive dehalogenase-homologous genes in deep subseafloor sedimentary metagenomes.</title>
        <authorList>
            <person name="Kawai M."/>
            <person name="Futagami T."/>
            <person name="Toyoda A."/>
            <person name="Takaki Y."/>
            <person name="Nishi S."/>
            <person name="Hori S."/>
            <person name="Arai W."/>
            <person name="Tsubouchi T."/>
            <person name="Morono Y."/>
            <person name="Uchiyama I."/>
            <person name="Ito T."/>
            <person name="Fujiyama A."/>
            <person name="Inagaki F."/>
            <person name="Takami H."/>
        </authorList>
    </citation>
    <scope>NUCLEOTIDE SEQUENCE</scope>
    <source>
        <strain evidence="6">Expedition CK06-06</strain>
    </source>
</reference>
<keyword evidence="2" id="KW-0479">Metal-binding</keyword>
<dbReference type="EMBL" id="BART01010653">
    <property type="protein sequence ID" value="GAG89824.1"/>
    <property type="molecule type" value="Genomic_DNA"/>
</dbReference>
<evidence type="ECO:0000256" key="1">
    <source>
        <dbReference type="ARBA" id="ARBA00022485"/>
    </source>
</evidence>
<sequence>TEELRDIVYKCTVCGNCAVACKYMNTLEPLEIMMKLREKLVSEGCGPMPQQQAYTEAIKKVNNPYNEPHQKRTDWIPDDLDLDPNAKVLYYVGCTSSYRRKEMAIAAGRTA</sequence>
<evidence type="ECO:0000256" key="5">
    <source>
        <dbReference type="ARBA" id="ARBA00023014"/>
    </source>
</evidence>
<dbReference type="InterPro" id="IPR051460">
    <property type="entry name" value="HdrC_iron-sulfur_subunit"/>
</dbReference>
<evidence type="ECO:0000256" key="4">
    <source>
        <dbReference type="ARBA" id="ARBA00023004"/>
    </source>
</evidence>
<organism evidence="6">
    <name type="scientific">marine sediment metagenome</name>
    <dbReference type="NCBI Taxonomy" id="412755"/>
    <lineage>
        <taxon>unclassified sequences</taxon>
        <taxon>metagenomes</taxon>
        <taxon>ecological metagenomes</taxon>
    </lineage>
</organism>
<comment type="caution">
    <text evidence="6">The sequence shown here is derived from an EMBL/GenBank/DDBJ whole genome shotgun (WGS) entry which is preliminary data.</text>
</comment>
<dbReference type="PANTHER" id="PTHR43255:SF1">
    <property type="entry name" value="IRON-SULFUR-BINDING OXIDOREDUCTASE FADF-RELATED"/>
    <property type="match status" value="1"/>
</dbReference>
<evidence type="ECO:0000256" key="2">
    <source>
        <dbReference type="ARBA" id="ARBA00022723"/>
    </source>
</evidence>
<proteinExistence type="predicted"/>
<dbReference type="GO" id="GO:0005886">
    <property type="term" value="C:plasma membrane"/>
    <property type="evidence" value="ECO:0007669"/>
    <property type="project" value="TreeGrafter"/>
</dbReference>
<keyword evidence="3" id="KW-0560">Oxidoreductase</keyword>
<keyword evidence="5" id="KW-0411">Iron-sulfur</keyword>
<keyword evidence="1" id="KW-0004">4Fe-4S</keyword>